<keyword evidence="5" id="KW-0677">Repeat</keyword>
<reference evidence="10 11" key="1">
    <citation type="submission" date="2016-10" db="EMBL/GenBank/DDBJ databases">
        <authorList>
            <person name="de Groot N.N."/>
        </authorList>
    </citation>
    <scope>NUCLEOTIDE SEQUENCE [LARGE SCALE GENOMIC DNA]</scope>
    <source>
        <strain evidence="10 11">DSM 26915</strain>
    </source>
</reference>
<dbReference type="InterPro" id="IPR003995">
    <property type="entry name" value="RTX_toxin_determinant-A"/>
</dbReference>
<comment type="subcellular location">
    <subcellularLocation>
        <location evidence="1">Membrane</location>
    </subcellularLocation>
    <subcellularLocation>
        <location evidence="2">Secreted</location>
    </subcellularLocation>
</comment>
<dbReference type="Pfam" id="PF13403">
    <property type="entry name" value="Hint_2"/>
    <property type="match status" value="1"/>
</dbReference>
<dbReference type="GO" id="GO:0016539">
    <property type="term" value="P:intein-mediated protein splicing"/>
    <property type="evidence" value="ECO:0007669"/>
    <property type="project" value="InterPro"/>
</dbReference>
<dbReference type="PROSITE" id="PS50817">
    <property type="entry name" value="INTEIN_N_TER"/>
    <property type="match status" value="1"/>
</dbReference>
<keyword evidence="3" id="KW-0964">Secreted</keyword>
<dbReference type="Pfam" id="PF00353">
    <property type="entry name" value="HemolysinCabind"/>
    <property type="match status" value="8"/>
</dbReference>
<dbReference type="GO" id="GO:0005509">
    <property type="term" value="F:calcium ion binding"/>
    <property type="evidence" value="ECO:0007669"/>
    <property type="project" value="InterPro"/>
</dbReference>
<keyword evidence="11" id="KW-1185">Reference proteome</keyword>
<organism evidence="10 11">
    <name type="scientific">Thalassococcus halodurans</name>
    <dbReference type="NCBI Taxonomy" id="373675"/>
    <lineage>
        <taxon>Bacteria</taxon>
        <taxon>Pseudomonadati</taxon>
        <taxon>Pseudomonadota</taxon>
        <taxon>Alphaproteobacteria</taxon>
        <taxon>Rhodobacterales</taxon>
        <taxon>Roseobacteraceae</taxon>
        <taxon>Thalassococcus</taxon>
    </lineage>
</organism>
<evidence type="ECO:0000256" key="2">
    <source>
        <dbReference type="ARBA" id="ARBA00004613"/>
    </source>
</evidence>
<evidence type="ECO:0000313" key="11">
    <source>
        <dbReference type="Proteomes" id="UP000236752"/>
    </source>
</evidence>
<dbReference type="InterPro" id="IPR050557">
    <property type="entry name" value="RTX_toxin/Mannuronan_C5-epim"/>
</dbReference>
<dbReference type="InterPro" id="IPR036844">
    <property type="entry name" value="Hint_dom_sf"/>
</dbReference>
<name>A0A1H5T6I1_9RHOB</name>
<dbReference type="SUPFAM" id="SSF51294">
    <property type="entry name" value="Hedgehog/intein (Hint) domain"/>
    <property type="match status" value="1"/>
</dbReference>
<evidence type="ECO:0000256" key="1">
    <source>
        <dbReference type="ARBA" id="ARBA00004370"/>
    </source>
</evidence>
<dbReference type="GO" id="GO:0005576">
    <property type="term" value="C:extracellular region"/>
    <property type="evidence" value="ECO:0007669"/>
    <property type="project" value="UniProtKB-SubCell"/>
</dbReference>
<dbReference type="Gene3D" id="2.150.10.10">
    <property type="entry name" value="Serralysin-like metalloprotease, C-terminal"/>
    <property type="match status" value="6"/>
</dbReference>
<proteinExistence type="predicted"/>
<dbReference type="GO" id="GO:0016020">
    <property type="term" value="C:membrane"/>
    <property type="evidence" value="ECO:0007669"/>
    <property type="project" value="UniProtKB-SubCell"/>
</dbReference>
<keyword evidence="4" id="KW-0800">Toxin</keyword>
<dbReference type="OrthoDB" id="6305173at2"/>
<dbReference type="PRINTS" id="PR01488">
    <property type="entry name" value="RTXTOXINA"/>
</dbReference>
<dbReference type="PRINTS" id="PR00313">
    <property type="entry name" value="CABNDNGRPT"/>
</dbReference>
<dbReference type="PROSITE" id="PS00330">
    <property type="entry name" value="HEMOLYSIN_CALCIUM"/>
    <property type="match status" value="4"/>
</dbReference>
<evidence type="ECO:0000256" key="5">
    <source>
        <dbReference type="ARBA" id="ARBA00022737"/>
    </source>
</evidence>
<gene>
    <name evidence="10" type="ORF">SAMN04488045_0487</name>
</gene>
<evidence type="ECO:0000259" key="9">
    <source>
        <dbReference type="SMART" id="SM00306"/>
    </source>
</evidence>
<dbReference type="SUPFAM" id="SSF51120">
    <property type="entry name" value="beta-Roll"/>
    <property type="match status" value="4"/>
</dbReference>
<evidence type="ECO:0000256" key="4">
    <source>
        <dbReference type="ARBA" id="ARBA00022656"/>
    </source>
</evidence>
<dbReference type="PANTHER" id="PTHR38340">
    <property type="entry name" value="S-LAYER PROTEIN"/>
    <property type="match status" value="1"/>
</dbReference>
<evidence type="ECO:0000256" key="3">
    <source>
        <dbReference type="ARBA" id="ARBA00022525"/>
    </source>
</evidence>
<dbReference type="InterPro" id="IPR003587">
    <property type="entry name" value="Hint_dom_N"/>
</dbReference>
<feature type="region of interest" description="Disordered" evidence="8">
    <location>
        <begin position="1075"/>
        <end position="1115"/>
    </location>
</feature>
<dbReference type="InterPro" id="IPR006141">
    <property type="entry name" value="Intein_N"/>
</dbReference>
<dbReference type="RefSeq" id="WP_103908867.1">
    <property type="nucleotide sequence ID" value="NZ_FNUZ01000001.1"/>
</dbReference>
<dbReference type="SMART" id="SM00306">
    <property type="entry name" value="HintN"/>
    <property type="match status" value="1"/>
</dbReference>
<evidence type="ECO:0000256" key="8">
    <source>
        <dbReference type="SAM" id="MobiDB-lite"/>
    </source>
</evidence>
<keyword evidence="6" id="KW-0843">Virulence</keyword>
<dbReference type="InterPro" id="IPR001343">
    <property type="entry name" value="Hemolysn_Ca-bd"/>
</dbReference>
<feature type="region of interest" description="Disordered" evidence="8">
    <location>
        <begin position="1170"/>
        <end position="1230"/>
    </location>
</feature>
<feature type="compositionally biased region" description="Low complexity" evidence="8">
    <location>
        <begin position="1104"/>
        <end position="1115"/>
    </location>
</feature>
<dbReference type="EMBL" id="FNUZ01000001">
    <property type="protein sequence ID" value="SEF57711.1"/>
    <property type="molecule type" value="Genomic_DNA"/>
</dbReference>
<dbReference type="InterPro" id="IPR018511">
    <property type="entry name" value="Hemolysin-typ_Ca-bd_CS"/>
</dbReference>
<keyword evidence="7" id="KW-0472">Membrane</keyword>
<dbReference type="GO" id="GO:0090729">
    <property type="term" value="F:toxin activity"/>
    <property type="evidence" value="ECO:0007669"/>
    <property type="project" value="UniProtKB-KW"/>
</dbReference>
<evidence type="ECO:0000256" key="7">
    <source>
        <dbReference type="ARBA" id="ARBA00023136"/>
    </source>
</evidence>
<feature type="region of interest" description="Disordered" evidence="8">
    <location>
        <begin position="459"/>
        <end position="480"/>
    </location>
</feature>
<dbReference type="InterPro" id="IPR011049">
    <property type="entry name" value="Serralysin-like_metalloprot_C"/>
</dbReference>
<accession>A0A1H5T6I1</accession>
<feature type="domain" description="Hint" evidence="9">
    <location>
        <begin position="1335"/>
        <end position="1430"/>
    </location>
</feature>
<dbReference type="InterPro" id="IPR028992">
    <property type="entry name" value="Hedgehog/Intein_dom"/>
</dbReference>
<feature type="compositionally biased region" description="Low complexity" evidence="8">
    <location>
        <begin position="1086"/>
        <end position="1097"/>
    </location>
</feature>
<dbReference type="PANTHER" id="PTHR38340:SF1">
    <property type="entry name" value="S-LAYER PROTEIN"/>
    <property type="match status" value="1"/>
</dbReference>
<protein>
    <submittedName>
        <fullName evidence="10">Ca2+-binding protein, RTX toxin-related</fullName>
    </submittedName>
</protein>
<dbReference type="CDD" id="cd00081">
    <property type="entry name" value="Hint"/>
    <property type="match status" value="1"/>
</dbReference>
<feature type="compositionally biased region" description="Low complexity" evidence="8">
    <location>
        <begin position="1197"/>
        <end position="1230"/>
    </location>
</feature>
<dbReference type="Proteomes" id="UP000236752">
    <property type="component" value="Unassembled WGS sequence"/>
</dbReference>
<evidence type="ECO:0000256" key="6">
    <source>
        <dbReference type="ARBA" id="ARBA00023026"/>
    </source>
</evidence>
<dbReference type="Gene3D" id="2.170.16.10">
    <property type="entry name" value="Hedgehog/Intein (Hint) domain"/>
    <property type="match status" value="1"/>
</dbReference>
<sequence>MATTFAVLYLGTVASIDPVEGNNLAEDAGLLVGSTFGTTADPLYNENYTLSQISAVAAYETNNDLANHQVSIGGTTYTLDSLAVYTATVTYVDGTTATAEVKLVQTTTGELYLVPHMVGAEDKQWVLEQQPLESITLTALITADGNIAADRIDAKYIDGTVDGTTGDDVIKAGYSDANGDQVDAGANTIVGNDGADYIEAAGGDDTVTGGIGNDTIYGDMADGSVYGELNPTNTDNIQDAGGTETWNTRAVELVTLANGDLILITSERTSSSDGIASYQVDNDPTSATYGSVIGGQIDTITEATNPYGYNDVEALAAITLSNGSTYVYSAAEFYDAIGVAEISIGGALTPLTPLTGVTEIQELSIAEVSGQPYLLALSGSTGDALISYQINTDGSLTQTDIEYDSSGAGENYLNNGDAQSASLLESFTNSSGETFVIAGGDENGISLWTLNGTGQLTFQNARGDDQAGASETDPQGNNLGRDLVSPIETGLWDVDAGTFAEINGQTYLFVGGTDDDVAIFRIDADTVNNDGTYDLTLVGHVDNIVTDISTMDYLETDSGGVLVIGGEQPGLEYHTVTVNPDGTVTLTQVATSPDGAEGSAELLDSESMDVEGGILVSASDADDGVAIISTGLNETAYTGVDGADSLSGGAGDDYIVGDGLSATSTELLTNGDFSSGGAGWTYNDPTGNGGVLFDIGSASFNTGDETVYGDSIQQSFSTTAGGSYQTSITLEEFQAGVGNHTFQIDILDDTGTVVATETVTVQDGTIETFTFEFSATSTTSTIVITNTTSTNSTTTDGLVREVSVVEMAESSGGNDTIYGDAGADTLIAGAGDDLVYGGTENDIISGGTGHDTLYGEAGDDSVSGGDGNDSIVTDSGNDVAYGGEGSDTIDDMPGSGDGTGSDTFYGEGGDDFLYGGDAGDLLDGGTGNDVLMGEDGSDTLLGGDGNDTLWGDNSGDIGNDSLDGGAGNDQLYGGAANDTMLGGTGSDTVFLYDAFGTDLITGGEDSDNSETDLIDASGITLNGVDVTFTGDEAGTLTSGSDVATFSEIESFTLTGSADTVDGSLSTASMNVDAGAGSDSLRGGSGADTLTAGTGDDTVQGGAGADSLSGGDGTDTLDYSGSSAGVTVDLSTNTASGGDAAGDTISGFENLTGSAFDDTLTLSNTAGQVNAGDGADSVQGGTGNDTLFGDAGNDTLVGNDGADSLNGGSGADSLSGGAGSDTLDGGDGSDTLTGGAGADTFIADGTADLITDFDTTTGIGDADQTNNDFVDLSAFYNDTTLAAWNAANPGQTYSNPLAWMRADLGDGVLDEAGRLVIQDGGTTVDASSLTFENTNIICFAAGTPITTMTGEVAVENLCVGDRVLTVDNGFQTVRWVGRRKVPAYSRFAPVLVKRGVLNNDRDLLVSPQHRMFVSSKIAQRVSGDGEILVPAKHLVGINGVELRPQPMIEYVHFLFDNHELVFSAGAISESLFTGPEALKAVDPFARQEILGLFPELAEQDYDTLPARPLATGRIGRKIAMRHSKNSKPLLN</sequence>
<evidence type="ECO:0000313" key="10">
    <source>
        <dbReference type="EMBL" id="SEF57711.1"/>
    </source>
</evidence>